<feature type="domain" description="AP2/ERF" evidence="4">
    <location>
        <begin position="105"/>
        <end position="165"/>
    </location>
</feature>
<evidence type="ECO:0000259" key="4">
    <source>
        <dbReference type="PROSITE" id="PS51032"/>
    </source>
</evidence>
<reference evidence="5" key="1">
    <citation type="submission" date="2020-04" db="EMBL/GenBank/DDBJ databases">
        <authorList>
            <person name="Chiriac C."/>
            <person name="Salcher M."/>
            <person name="Ghai R."/>
            <person name="Kavagutti S V."/>
        </authorList>
    </citation>
    <scope>NUCLEOTIDE SEQUENCE</scope>
</reference>
<dbReference type="GO" id="GO:0003677">
    <property type="term" value="F:DNA binding"/>
    <property type="evidence" value="ECO:0007669"/>
    <property type="project" value="UniProtKB-KW"/>
</dbReference>
<name>A0A6J5LCB3_9CAUD</name>
<dbReference type="InterPro" id="IPR036955">
    <property type="entry name" value="AP2/ERF_dom_sf"/>
</dbReference>
<keyword evidence="1" id="KW-0805">Transcription regulation</keyword>
<evidence type="ECO:0000313" key="5">
    <source>
        <dbReference type="EMBL" id="CAB4130590.1"/>
    </source>
</evidence>
<accession>A0A6J5LCB3</accession>
<organism evidence="5">
    <name type="scientific">uncultured Caudovirales phage</name>
    <dbReference type="NCBI Taxonomy" id="2100421"/>
    <lineage>
        <taxon>Viruses</taxon>
        <taxon>Duplodnaviria</taxon>
        <taxon>Heunggongvirae</taxon>
        <taxon>Uroviricota</taxon>
        <taxon>Caudoviricetes</taxon>
        <taxon>Peduoviridae</taxon>
        <taxon>Maltschvirus</taxon>
        <taxon>Maltschvirus maltsch</taxon>
    </lineage>
</organism>
<evidence type="ECO:0000256" key="2">
    <source>
        <dbReference type="ARBA" id="ARBA00023125"/>
    </source>
</evidence>
<protein>
    <recommendedName>
        <fullName evidence="4">AP2/ERF domain-containing protein</fullName>
    </recommendedName>
</protein>
<keyword evidence="2" id="KW-0238">DNA-binding</keyword>
<sequence length="165" mass="19261">MKKIQLTQGLHAIVDNDIAKLIEDVPFHASSSRNKIYAKTNRSLLKGKVHTYLHWVVIQPSFRKDFQIKFKDGNTLNCQRDNLEYIEKTLNTQNNYKKKLSHKSKYLGVCIDILERRNHCKYISKVQYKGKKVFIGRYNSEKEAAIAYNNKAIELFGKEAKLNIL</sequence>
<dbReference type="PROSITE" id="PS51032">
    <property type="entry name" value="AP2_ERF"/>
    <property type="match status" value="1"/>
</dbReference>
<dbReference type="InterPro" id="IPR001471">
    <property type="entry name" value="AP2/ERF_dom"/>
</dbReference>
<gene>
    <name evidence="5" type="ORF">UFOVP129_8</name>
</gene>
<dbReference type="EMBL" id="LR796245">
    <property type="protein sequence ID" value="CAB4130590.1"/>
    <property type="molecule type" value="Genomic_DNA"/>
</dbReference>
<dbReference type="InterPro" id="IPR016177">
    <property type="entry name" value="DNA-bd_dom_sf"/>
</dbReference>
<dbReference type="SUPFAM" id="SSF54060">
    <property type="entry name" value="His-Me finger endonucleases"/>
    <property type="match status" value="1"/>
</dbReference>
<dbReference type="GO" id="GO:0003700">
    <property type="term" value="F:DNA-binding transcription factor activity"/>
    <property type="evidence" value="ECO:0007669"/>
    <property type="project" value="InterPro"/>
</dbReference>
<evidence type="ECO:0000256" key="1">
    <source>
        <dbReference type="ARBA" id="ARBA00023015"/>
    </source>
</evidence>
<keyword evidence="3" id="KW-0804">Transcription</keyword>
<evidence type="ECO:0000256" key="3">
    <source>
        <dbReference type="ARBA" id="ARBA00023163"/>
    </source>
</evidence>
<dbReference type="InterPro" id="IPR044925">
    <property type="entry name" value="His-Me_finger_sf"/>
</dbReference>
<dbReference type="Gene3D" id="3.30.730.10">
    <property type="entry name" value="AP2/ERF domain"/>
    <property type="match status" value="1"/>
</dbReference>
<dbReference type="SUPFAM" id="SSF54171">
    <property type="entry name" value="DNA-binding domain"/>
    <property type="match status" value="1"/>
</dbReference>
<proteinExistence type="predicted"/>